<evidence type="ECO:0000313" key="4">
    <source>
        <dbReference type="Proteomes" id="UP000824139"/>
    </source>
</evidence>
<keyword evidence="2" id="KW-1133">Transmembrane helix</keyword>
<feature type="region of interest" description="Disordered" evidence="1">
    <location>
        <begin position="29"/>
        <end position="57"/>
    </location>
</feature>
<accession>A0A9D1FXJ8</accession>
<organism evidence="3 4">
    <name type="scientific">Candidatus Scatenecus faecavium</name>
    <dbReference type="NCBI Taxonomy" id="2840915"/>
    <lineage>
        <taxon>Bacteria</taxon>
        <taxon>Candidatus Scatenecus</taxon>
    </lineage>
</organism>
<gene>
    <name evidence="3" type="ORF">IAD41_09410</name>
</gene>
<sequence>MISAISSVSFRGETDNKDLNALINQPGKYSNSAQAAPLAPEADRADLSTKASKEKSNTGKVIGGTLAALALAWIGLGIAVGRKGSNWTKIDEPAGFADNAKNFFFAIGNSAKKAYDSTLGKWFGKAEKAADDASDLKPKNTPDAGEQPKA</sequence>
<feature type="region of interest" description="Disordered" evidence="1">
    <location>
        <begin position="128"/>
        <end position="150"/>
    </location>
</feature>
<dbReference type="AlphaFoldDB" id="A0A9D1FXJ8"/>
<protein>
    <submittedName>
        <fullName evidence="3">Uncharacterized protein</fullName>
    </submittedName>
</protein>
<dbReference type="Proteomes" id="UP000824139">
    <property type="component" value="Unassembled WGS sequence"/>
</dbReference>
<name>A0A9D1FXJ8_9BACT</name>
<evidence type="ECO:0000313" key="3">
    <source>
        <dbReference type="EMBL" id="HIS83805.1"/>
    </source>
</evidence>
<proteinExistence type="predicted"/>
<feature type="compositionally biased region" description="Basic and acidic residues" evidence="1">
    <location>
        <begin position="41"/>
        <end position="57"/>
    </location>
</feature>
<reference evidence="3" key="1">
    <citation type="submission" date="2020-10" db="EMBL/GenBank/DDBJ databases">
        <authorList>
            <person name="Gilroy R."/>
        </authorList>
    </citation>
    <scope>NUCLEOTIDE SEQUENCE</scope>
    <source>
        <strain evidence="3">CHK152-2994</strain>
    </source>
</reference>
<keyword evidence="2" id="KW-0472">Membrane</keyword>
<dbReference type="EMBL" id="DVJO01000207">
    <property type="protein sequence ID" value="HIS83805.1"/>
    <property type="molecule type" value="Genomic_DNA"/>
</dbReference>
<evidence type="ECO:0000256" key="1">
    <source>
        <dbReference type="SAM" id="MobiDB-lite"/>
    </source>
</evidence>
<comment type="caution">
    <text evidence="3">The sequence shown here is derived from an EMBL/GenBank/DDBJ whole genome shotgun (WGS) entry which is preliminary data.</text>
</comment>
<keyword evidence="2" id="KW-0812">Transmembrane</keyword>
<feature type="transmembrane region" description="Helical" evidence="2">
    <location>
        <begin position="61"/>
        <end position="80"/>
    </location>
</feature>
<evidence type="ECO:0000256" key="2">
    <source>
        <dbReference type="SAM" id="Phobius"/>
    </source>
</evidence>
<reference evidence="3" key="2">
    <citation type="journal article" date="2021" name="PeerJ">
        <title>Extensive microbial diversity within the chicken gut microbiome revealed by metagenomics and culture.</title>
        <authorList>
            <person name="Gilroy R."/>
            <person name="Ravi A."/>
            <person name="Getino M."/>
            <person name="Pursley I."/>
            <person name="Horton D.L."/>
            <person name="Alikhan N.F."/>
            <person name="Baker D."/>
            <person name="Gharbi K."/>
            <person name="Hall N."/>
            <person name="Watson M."/>
            <person name="Adriaenssens E.M."/>
            <person name="Foster-Nyarko E."/>
            <person name="Jarju S."/>
            <person name="Secka A."/>
            <person name="Antonio M."/>
            <person name="Oren A."/>
            <person name="Chaudhuri R.R."/>
            <person name="La Ragione R."/>
            <person name="Hildebrand F."/>
            <person name="Pallen M.J."/>
        </authorList>
    </citation>
    <scope>NUCLEOTIDE SEQUENCE</scope>
    <source>
        <strain evidence="3">CHK152-2994</strain>
    </source>
</reference>